<dbReference type="GO" id="GO:0007219">
    <property type="term" value="P:Notch signaling pathway"/>
    <property type="evidence" value="ECO:0007669"/>
    <property type="project" value="TreeGrafter"/>
</dbReference>
<dbReference type="AlphaFoldDB" id="A0A2P4SL22"/>
<keyword evidence="7" id="KW-0833">Ubl conjugation pathway</keyword>
<dbReference type="Gene3D" id="3.30.60.90">
    <property type="match status" value="1"/>
</dbReference>
<feature type="domain" description="ZZ-type" evidence="11">
    <location>
        <begin position="49"/>
        <end position="101"/>
    </location>
</feature>
<accession>A0A2P4SL22</accession>
<dbReference type="InterPro" id="IPR037252">
    <property type="entry name" value="Mib_Herc2_sf"/>
</dbReference>
<dbReference type="PROSITE" id="PS01357">
    <property type="entry name" value="ZF_ZZ_1"/>
    <property type="match status" value="1"/>
</dbReference>
<comment type="pathway">
    <text evidence="2">Protein modification; protein ubiquitination.</text>
</comment>
<evidence type="ECO:0000256" key="1">
    <source>
        <dbReference type="ARBA" id="ARBA00004496"/>
    </source>
</evidence>
<dbReference type="InterPro" id="IPR010606">
    <property type="entry name" value="Mib_Herc2"/>
</dbReference>
<dbReference type="FunFam" id="3.30.60.90:FF:000005">
    <property type="entry name" value="Putative E3 ubiquitin-protein ligase mib1"/>
    <property type="match status" value="1"/>
</dbReference>
<dbReference type="SUPFAM" id="SSF57850">
    <property type="entry name" value="RING/U-box"/>
    <property type="match status" value="1"/>
</dbReference>
<dbReference type="InterPro" id="IPR000433">
    <property type="entry name" value="Znf_ZZ"/>
</dbReference>
<evidence type="ECO:0000256" key="4">
    <source>
        <dbReference type="ARBA" id="ARBA00022723"/>
    </source>
</evidence>
<keyword evidence="9" id="KW-0175">Coiled coil</keyword>
<dbReference type="Gene3D" id="2.30.30.40">
    <property type="entry name" value="SH3 Domains"/>
    <property type="match status" value="1"/>
</dbReference>
<evidence type="ECO:0000256" key="6">
    <source>
        <dbReference type="ARBA" id="ARBA00022771"/>
    </source>
</evidence>
<evidence type="ECO:0000259" key="11">
    <source>
        <dbReference type="PROSITE" id="PS50135"/>
    </source>
</evidence>
<dbReference type="InterPro" id="IPR043145">
    <property type="entry name" value="Znf_ZZ_sf"/>
</dbReference>
<evidence type="ECO:0000313" key="13">
    <source>
        <dbReference type="EMBL" id="POI24798.1"/>
    </source>
</evidence>
<sequence length="145" mass="16674">MAALSLCERIRASYKFCRDPQVPWKPDSVGSENKFELLLISDVCNSIKHDGTMCDTCRQQPIIGIRWKCAECTNYDLCTVCYHGDKHHLRHRFYRITTPGSERVLLESRRKSKKITARGIFAGARVVRGVDWQWEDQDGGNGRRG</sequence>
<dbReference type="GO" id="GO:0016567">
    <property type="term" value="P:protein ubiquitination"/>
    <property type="evidence" value="ECO:0007669"/>
    <property type="project" value="UniProtKB-UniPathway"/>
</dbReference>
<name>A0A2P4SL22_BAMTH</name>
<dbReference type="PROSITE" id="PS51416">
    <property type="entry name" value="MIB_HERC2"/>
    <property type="match status" value="1"/>
</dbReference>
<evidence type="ECO:0000259" key="12">
    <source>
        <dbReference type="PROSITE" id="PS51416"/>
    </source>
</evidence>
<keyword evidence="3" id="KW-0963">Cytoplasm</keyword>
<keyword evidence="6 10" id="KW-0863">Zinc-finger</keyword>
<comment type="caution">
    <text evidence="13">The sequence shown here is derived from an EMBL/GenBank/DDBJ whole genome shotgun (WGS) entry which is preliminary data.</text>
</comment>
<dbReference type="PROSITE" id="PS50135">
    <property type="entry name" value="ZF_ZZ_2"/>
    <property type="match status" value="1"/>
</dbReference>
<keyword evidence="5" id="KW-0677">Repeat</keyword>
<evidence type="ECO:0000256" key="3">
    <source>
        <dbReference type="ARBA" id="ARBA00022490"/>
    </source>
</evidence>
<dbReference type="GO" id="GO:0004842">
    <property type="term" value="F:ubiquitin-protein transferase activity"/>
    <property type="evidence" value="ECO:0007669"/>
    <property type="project" value="InterPro"/>
</dbReference>
<keyword evidence="14" id="KW-1185">Reference proteome</keyword>
<dbReference type="SMART" id="SM00291">
    <property type="entry name" value="ZnF_ZZ"/>
    <property type="match status" value="1"/>
</dbReference>
<evidence type="ECO:0000256" key="9">
    <source>
        <dbReference type="ARBA" id="ARBA00023054"/>
    </source>
</evidence>
<dbReference type="GO" id="GO:0008270">
    <property type="term" value="F:zinc ion binding"/>
    <property type="evidence" value="ECO:0007669"/>
    <property type="project" value="UniProtKB-KW"/>
</dbReference>
<evidence type="ECO:0000256" key="8">
    <source>
        <dbReference type="ARBA" id="ARBA00022833"/>
    </source>
</evidence>
<dbReference type="EMBL" id="PPHD01038493">
    <property type="protein sequence ID" value="POI24798.1"/>
    <property type="molecule type" value="Genomic_DNA"/>
</dbReference>
<dbReference type="GO" id="GO:0006897">
    <property type="term" value="P:endocytosis"/>
    <property type="evidence" value="ECO:0007669"/>
    <property type="project" value="TreeGrafter"/>
</dbReference>
<evidence type="ECO:0000256" key="10">
    <source>
        <dbReference type="PROSITE-ProRule" id="PRU00228"/>
    </source>
</evidence>
<evidence type="ECO:0000256" key="2">
    <source>
        <dbReference type="ARBA" id="ARBA00004906"/>
    </source>
</evidence>
<feature type="non-terminal residue" evidence="13">
    <location>
        <position position="145"/>
    </location>
</feature>
<comment type="subcellular location">
    <subcellularLocation>
        <location evidence="1">Cytoplasm</location>
    </subcellularLocation>
</comment>
<dbReference type="Pfam" id="PF00569">
    <property type="entry name" value="ZZ"/>
    <property type="match status" value="1"/>
</dbReference>
<organism evidence="13 14">
    <name type="scientific">Bambusicola thoracicus</name>
    <name type="common">Chinese bamboo-partridge</name>
    <name type="synonym">Perdix thoracica</name>
    <dbReference type="NCBI Taxonomy" id="9083"/>
    <lineage>
        <taxon>Eukaryota</taxon>
        <taxon>Metazoa</taxon>
        <taxon>Chordata</taxon>
        <taxon>Craniata</taxon>
        <taxon>Vertebrata</taxon>
        <taxon>Euteleostomi</taxon>
        <taxon>Archelosauria</taxon>
        <taxon>Archosauria</taxon>
        <taxon>Dinosauria</taxon>
        <taxon>Saurischia</taxon>
        <taxon>Theropoda</taxon>
        <taxon>Coelurosauria</taxon>
        <taxon>Aves</taxon>
        <taxon>Neognathae</taxon>
        <taxon>Galloanserae</taxon>
        <taxon>Galliformes</taxon>
        <taxon>Phasianidae</taxon>
        <taxon>Perdicinae</taxon>
        <taxon>Bambusicola</taxon>
    </lineage>
</organism>
<evidence type="ECO:0000313" key="14">
    <source>
        <dbReference type="Proteomes" id="UP000237246"/>
    </source>
</evidence>
<keyword evidence="4" id="KW-0479">Metal-binding</keyword>
<feature type="domain" description="MIB/HERC2" evidence="12">
    <location>
        <begin position="112"/>
        <end position="145"/>
    </location>
</feature>
<dbReference type="OrthoDB" id="2122982at2759"/>
<reference evidence="13 14" key="1">
    <citation type="submission" date="2018-01" db="EMBL/GenBank/DDBJ databases">
        <title>Comparison of the Chinese Bamboo Partridge and Red Junglefowl genome sequences highlights the importance of demography in genome evolution.</title>
        <authorList>
            <person name="Tiley G.P."/>
            <person name="Kimball R.T."/>
            <person name="Braun E.L."/>
            <person name="Burleigh J.G."/>
        </authorList>
    </citation>
    <scope>NUCLEOTIDE SEQUENCE [LARGE SCALE GENOMIC DNA]</scope>
    <source>
        <strain evidence="13">RTK389</strain>
        <tissue evidence="13">Blood</tissue>
    </source>
</reference>
<dbReference type="UniPathway" id="UPA00143"/>
<dbReference type="PANTHER" id="PTHR24202">
    <property type="entry name" value="E3 UBIQUITIN-PROTEIN LIGASE MIB2"/>
    <property type="match status" value="1"/>
</dbReference>
<evidence type="ECO:0000256" key="5">
    <source>
        <dbReference type="ARBA" id="ARBA00022737"/>
    </source>
</evidence>
<dbReference type="Proteomes" id="UP000237246">
    <property type="component" value="Unassembled WGS sequence"/>
</dbReference>
<proteinExistence type="predicted"/>
<keyword evidence="8" id="KW-0862">Zinc</keyword>
<protein>
    <recommendedName>
        <fullName evidence="15">ZZ-type domain-containing protein</fullName>
    </recommendedName>
</protein>
<dbReference type="SUPFAM" id="SSF159034">
    <property type="entry name" value="Mib/herc2 domain-like"/>
    <property type="match status" value="1"/>
</dbReference>
<gene>
    <name evidence="13" type="ORF">CIB84_011452</name>
</gene>
<dbReference type="PANTHER" id="PTHR24202:SF53">
    <property type="entry name" value="E3 UBIQUITIN-PROTEIN LIGASE MIB1"/>
    <property type="match status" value="1"/>
</dbReference>
<dbReference type="GO" id="GO:0005737">
    <property type="term" value="C:cytoplasm"/>
    <property type="evidence" value="ECO:0007669"/>
    <property type="project" value="UniProtKB-SubCell"/>
</dbReference>
<evidence type="ECO:0008006" key="15">
    <source>
        <dbReference type="Google" id="ProtNLM"/>
    </source>
</evidence>
<evidence type="ECO:0000256" key="7">
    <source>
        <dbReference type="ARBA" id="ARBA00022786"/>
    </source>
</evidence>